<dbReference type="Proteomes" id="UP000075809">
    <property type="component" value="Unassembled WGS sequence"/>
</dbReference>
<evidence type="ECO:0000256" key="6">
    <source>
        <dbReference type="ARBA" id="ARBA00022918"/>
    </source>
</evidence>
<dbReference type="GO" id="GO:0004519">
    <property type="term" value="F:endonuclease activity"/>
    <property type="evidence" value="ECO:0007669"/>
    <property type="project" value="UniProtKB-KW"/>
</dbReference>
<evidence type="ECO:0000256" key="3">
    <source>
        <dbReference type="ARBA" id="ARBA00022722"/>
    </source>
</evidence>
<protein>
    <recommendedName>
        <fullName evidence="7">Reverse transcriptase RNase H-like domain-containing protein</fullName>
    </recommendedName>
</protein>
<dbReference type="InterPro" id="IPR050951">
    <property type="entry name" value="Retrovirus_Pol_polyprotein"/>
</dbReference>
<keyword evidence="9" id="KW-1185">Reference proteome</keyword>
<dbReference type="GO" id="GO:0003964">
    <property type="term" value="F:RNA-directed DNA polymerase activity"/>
    <property type="evidence" value="ECO:0007669"/>
    <property type="project" value="UniProtKB-KW"/>
</dbReference>
<gene>
    <name evidence="8" type="ORF">ALC60_08323</name>
</gene>
<evidence type="ECO:0000256" key="4">
    <source>
        <dbReference type="ARBA" id="ARBA00022759"/>
    </source>
</evidence>
<evidence type="ECO:0000256" key="5">
    <source>
        <dbReference type="ARBA" id="ARBA00022801"/>
    </source>
</evidence>
<evidence type="ECO:0000256" key="2">
    <source>
        <dbReference type="ARBA" id="ARBA00022695"/>
    </source>
</evidence>
<dbReference type="STRING" id="64791.A0A151WXZ7"/>
<keyword evidence="3" id="KW-0540">Nuclease</keyword>
<feature type="domain" description="Reverse transcriptase RNase H-like" evidence="7">
    <location>
        <begin position="48"/>
        <end position="95"/>
    </location>
</feature>
<keyword evidence="1" id="KW-0808">Transferase</keyword>
<dbReference type="Pfam" id="PF17917">
    <property type="entry name" value="RT_RNaseH"/>
    <property type="match status" value="1"/>
</dbReference>
<dbReference type="Gene3D" id="3.30.70.270">
    <property type="match status" value="1"/>
</dbReference>
<sequence>MELRRFLGLINFYRRFIKNATNIQAPLHALITGSKKKDKRSHRFPKPKKLSETQRKFSTYDRELYAIYSSVKFFRYMLEGRECIIATDHKPLTNAFN</sequence>
<proteinExistence type="predicted"/>
<keyword evidence="4" id="KW-0255">Endonuclease</keyword>
<dbReference type="AlphaFoldDB" id="A0A151WXZ7"/>
<accession>A0A151WXZ7</accession>
<reference evidence="8 9" key="1">
    <citation type="submission" date="2015-09" db="EMBL/GenBank/DDBJ databases">
        <title>Trachymyrmex zeteki WGS genome.</title>
        <authorList>
            <person name="Nygaard S."/>
            <person name="Hu H."/>
            <person name="Boomsma J."/>
            <person name="Zhang G."/>
        </authorList>
    </citation>
    <scope>NUCLEOTIDE SEQUENCE [LARGE SCALE GENOMIC DNA]</scope>
    <source>
        <strain evidence="8">Tzet28-1</strain>
        <tissue evidence="8">Whole body</tissue>
    </source>
</reference>
<dbReference type="SUPFAM" id="SSF56672">
    <property type="entry name" value="DNA/RNA polymerases"/>
    <property type="match status" value="1"/>
</dbReference>
<dbReference type="InterPro" id="IPR043128">
    <property type="entry name" value="Rev_trsase/Diguanyl_cyclase"/>
</dbReference>
<evidence type="ECO:0000256" key="1">
    <source>
        <dbReference type="ARBA" id="ARBA00022679"/>
    </source>
</evidence>
<keyword evidence="6" id="KW-0695">RNA-directed DNA polymerase</keyword>
<dbReference type="PANTHER" id="PTHR37984:SF5">
    <property type="entry name" value="PROTEIN NYNRIN-LIKE"/>
    <property type="match status" value="1"/>
</dbReference>
<dbReference type="GO" id="GO:0016787">
    <property type="term" value="F:hydrolase activity"/>
    <property type="evidence" value="ECO:0007669"/>
    <property type="project" value="UniProtKB-KW"/>
</dbReference>
<name>A0A151WXZ7_9HYME</name>
<evidence type="ECO:0000313" key="8">
    <source>
        <dbReference type="EMBL" id="KYQ52555.1"/>
    </source>
</evidence>
<dbReference type="InterPro" id="IPR041373">
    <property type="entry name" value="RT_RNaseH"/>
</dbReference>
<dbReference type="PANTHER" id="PTHR37984">
    <property type="entry name" value="PROTEIN CBG26694"/>
    <property type="match status" value="1"/>
</dbReference>
<keyword evidence="2" id="KW-0548">Nucleotidyltransferase</keyword>
<evidence type="ECO:0000259" key="7">
    <source>
        <dbReference type="Pfam" id="PF17917"/>
    </source>
</evidence>
<keyword evidence="5" id="KW-0378">Hydrolase</keyword>
<dbReference type="EMBL" id="KQ982667">
    <property type="protein sequence ID" value="KYQ52555.1"/>
    <property type="molecule type" value="Genomic_DNA"/>
</dbReference>
<dbReference type="InterPro" id="IPR043502">
    <property type="entry name" value="DNA/RNA_pol_sf"/>
</dbReference>
<evidence type="ECO:0000313" key="9">
    <source>
        <dbReference type="Proteomes" id="UP000075809"/>
    </source>
</evidence>
<organism evidence="8 9">
    <name type="scientific">Mycetomoellerius zeteki</name>
    <dbReference type="NCBI Taxonomy" id="64791"/>
    <lineage>
        <taxon>Eukaryota</taxon>
        <taxon>Metazoa</taxon>
        <taxon>Ecdysozoa</taxon>
        <taxon>Arthropoda</taxon>
        <taxon>Hexapoda</taxon>
        <taxon>Insecta</taxon>
        <taxon>Pterygota</taxon>
        <taxon>Neoptera</taxon>
        <taxon>Endopterygota</taxon>
        <taxon>Hymenoptera</taxon>
        <taxon>Apocrita</taxon>
        <taxon>Aculeata</taxon>
        <taxon>Formicoidea</taxon>
        <taxon>Formicidae</taxon>
        <taxon>Myrmicinae</taxon>
        <taxon>Mycetomoellerius</taxon>
    </lineage>
</organism>